<feature type="compositionally biased region" description="Polar residues" evidence="11">
    <location>
        <begin position="629"/>
        <end position="639"/>
    </location>
</feature>
<keyword evidence="4 10" id="KW-0863">Zinc-finger</keyword>
<feature type="domain" description="C2H2-type" evidence="13">
    <location>
        <begin position="309"/>
        <end position="338"/>
    </location>
</feature>
<evidence type="ECO:0000256" key="8">
    <source>
        <dbReference type="ARBA" id="ARBA00023163"/>
    </source>
</evidence>
<keyword evidence="9" id="KW-0539">Nucleus</keyword>
<evidence type="ECO:0000313" key="14">
    <source>
        <dbReference type="EMBL" id="CDW74975.1"/>
    </source>
</evidence>
<dbReference type="SUPFAM" id="SSF57667">
    <property type="entry name" value="beta-beta-alpha zinc fingers"/>
    <property type="match status" value="2"/>
</dbReference>
<feature type="compositionally biased region" description="Basic residues" evidence="11">
    <location>
        <begin position="617"/>
        <end position="628"/>
    </location>
</feature>
<dbReference type="Gene3D" id="2.60.120.10">
    <property type="entry name" value="Jelly Rolls"/>
    <property type="match status" value="2"/>
</dbReference>
<dbReference type="Pfam" id="PF00096">
    <property type="entry name" value="zf-C2H2"/>
    <property type="match status" value="3"/>
</dbReference>
<dbReference type="FunFam" id="3.30.160.60:FF:000100">
    <property type="entry name" value="Zinc finger 45-like"/>
    <property type="match status" value="1"/>
</dbReference>
<protein>
    <submittedName>
        <fullName evidence="14">Transcription factor yy2</fullName>
    </submittedName>
</protein>
<dbReference type="PROSITE" id="PS00028">
    <property type="entry name" value="ZINC_FINGER_C2H2_1"/>
    <property type="match status" value="3"/>
</dbReference>
<dbReference type="InParanoid" id="A0A077ZYL2"/>
<feature type="region of interest" description="Disordered" evidence="11">
    <location>
        <begin position="617"/>
        <end position="639"/>
    </location>
</feature>
<accession>A0A077ZYL2</accession>
<feature type="domain" description="Cyclic nucleotide-binding" evidence="12">
    <location>
        <begin position="1062"/>
        <end position="1107"/>
    </location>
</feature>
<feature type="compositionally biased region" description="Polar residues" evidence="11">
    <location>
        <begin position="851"/>
        <end position="863"/>
    </location>
</feature>
<sequence length="1469" mass="171603">MEKFNYHNSESNCNSDTESAAGENDLLYEFIFGKKNKADQENDYQGQAGSYMMSKTTLKHTKNTFKNGRSNGKLKKTLQGVKRDTESPYRKVRVTTDLRSDSKLRNGGGRRGIKGGASTSVLGILDWDISSAAKPHIPSNSLETSLQNGSITNIIQGGKTLNSKSMVTWVNPDFLILENLKFILILLVRQDFFGSRNRNRLLRKRARFIQGRRNPVPRPQKSTQPRVFTCHLEMCGKVFNDRASLKKHLTVHGDKLVKQEKSSHKLYSFSVHMMAVGEKPYHCELCGKKFSLDFNLKTHLRIHTGEKPFSCNQKGCHKRFNQKSNLHAHMLTHHMQDMNGESIMMQSGSNSIHGHSKYLSKRIPGDIDDTFISNDKQKQSKLEKIEMEFNRIMEKNNGQIFIVKHEKNNLNRDGAKSDQFSQEEWSCNEQALEKAYHRSYNIRQRPVFRIKFRPRKVCQLHQELANCEAQEQDQPLNKRQEKDFDKAIKQLNKYLRIHDEAYSEENLDSNKSGVIIQQDSQFHIEQQQVLDNLNSRSRASEKDQEKSPEGIKIQENFSAADNELQDQQLYQQVEIILQSETTLTVHKIKKLFMRFKSSPYKEEIRRKGVMKLIRNTQKKKMQNHKTRQRSYASQNEMGLSKSDQVQNKIDFLQKTQFFLNDDNNNVQNLERAQTAMAQSKTLLKSQYEDTLDQGKPIQTLKQEDTDYQESIRVSNQFKEENDLTLNYFMTQAAMKNRRETERSLDVLKNQFSKKRDMIQMKNLSALRTSAQSGYQQINLDGASSLINKTLPESKFLSNFQTSRVNNSFINTHNSKMFVDIKTSQNGSTLDKFAKLIKHNSNNERNSNTSRYQSHQQNIAKNSPFKNPFIHGKFHNNSSFDQSIITNGQRTNAQKHEIDYSSTQHSAMHCRYQDNLNKSMNEYQQSQTLQRIQDLGDEIKHVKFALNNMELKNKIADKVALNFNMGRNKIQFMIRDRINSKKYKQAKYYESGQNVNQIEQILQGIFPNELMDFDDFKNFCDKTYIEIKQREKKNAFEVASIDIKSEREKEIKILIDYILSLDTFKTISHQILRECAYRVRSLSFKANQTIISKGQKHQEIYIIFSGCVLKTKKNKSKYQNDDSDESDEELYDRDIIAFDSLQSESRSISQYNFICQTEVQCLVLHFLDYKQIRQKFYKQETLLLSQFFKQYSACTNWSQNKLDIFCTYLQMEFCNKDQLVAREGQLIDSVIFVKSGRLRLEKEITIDHTNYWPIGTQNWEVNTTKSRMMRTIQIVTENQYIGAREMEDRLRYPGYLYADENNTNLLILPKEQFYVLFSPKEIKEMVDQAPVTFPDEREVKVKLFANEKFKAMRNVALMDATNTNHIPECYRDFYMESQTKKLISWAHLFENKHHKKKSISPSARQSVIKDQTKANRASILNDLTLNKQQSQTQRSREKINQDTYKNAMKSKDDMINEIATLVIEKIVKQN</sequence>
<organism evidence="14 15">
    <name type="scientific">Stylonychia lemnae</name>
    <name type="common">Ciliate</name>
    <dbReference type="NCBI Taxonomy" id="5949"/>
    <lineage>
        <taxon>Eukaryota</taxon>
        <taxon>Sar</taxon>
        <taxon>Alveolata</taxon>
        <taxon>Ciliophora</taxon>
        <taxon>Intramacronucleata</taxon>
        <taxon>Spirotrichea</taxon>
        <taxon>Stichotrichia</taxon>
        <taxon>Sporadotrichida</taxon>
        <taxon>Oxytrichidae</taxon>
        <taxon>Stylonychinae</taxon>
        <taxon>Stylonychia</taxon>
    </lineage>
</organism>
<dbReference type="InterPro" id="IPR050752">
    <property type="entry name" value="C2H2-ZF_domain"/>
</dbReference>
<feature type="domain" description="C2H2-type" evidence="13">
    <location>
        <begin position="281"/>
        <end position="308"/>
    </location>
</feature>
<dbReference type="Gene3D" id="3.30.160.60">
    <property type="entry name" value="Classic Zinc Finger"/>
    <property type="match status" value="3"/>
</dbReference>
<feature type="domain" description="C2H2-type" evidence="13">
    <location>
        <begin position="228"/>
        <end position="252"/>
    </location>
</feature>
<dbReference type="PROSITE" id="PS50042">
    <property type="entry name" value="CNMP_BINDING_3"/>
    <property type="match status" value="1"/>
</dbReference>
<proteinExistence type="predicted"/>
<dbReference type="InterPro" id="IPR000595">
    <property type="entry name" value="cNMP-bd_dom"/>
</dbReference>
<evidence type="ECO:0000256" key="11">
    <source>
        <dbReference type="SAM" id="MobiDB-lite"/>
    </source>
</evidence>
<keyword evidence="3" id="KW-0677">Repeat</keyword>
<dbReference type="InterPro" id="IPR013087">
    <property type="entry name" value="Znf_C2H2_type"/>
</dbReference>
<feature type="region of interest" description="Disordered" evidence="11">
    <location>
        <begin position="532"/>
        <end position="551"/>
    </location>
</feature>
<evidence type="ECO:0000256" key="9">
    <source>
        <dbReference type="ARBA" id="ARBA00023242"/>
    </source>
</evidence>
<evidence type="ECO:0000259" key="13">
    <source>
        <dbReference type="PROSITE" id="PS50157"/>
    </source>
</evidence>
<keyword evidence="5" id="KW-0862">Zinc</keyword>
<dbReference type="SMART" id="SM00355">
    <property type="entry name" value="ZnF_C2H2"/>
    <property type="match status" value="3"/>
</dbReference>
<evidence type="ECO:0000256" key="10">
    <source>
        <dbReference type="PROSITE-ProRule" id="PRU00042"/>
    </source>
</evidence>
<dbReference type="CDD" id="cd00038">
    <property type="entry name" value="CAP_ED"/>
    <property type="match status" value="1"/>
</dbReference>
<evidence type="ECO:0000256" key="1">
    <source>
        <dbReference type="ARBA" id="ARBA00004123"/>
    </source>
</evidence>
<dbReference type="GO" id="GO:0000978">
    <property type="term" value="F:RNA polymerase II cis-regulatory region sequence-specific DNA binding"/>
    <property type="evidence" value="ECO:0007669"/>
    <property type="project" value="TreeGrafter"/>
</dbReference>
<reference evidence="14 15" key="1">
    <citation type="submission" date="2014-06" db="EMBL/GenBank/DDBJ databases">
        <authorList>
            <person name="Swart Estienne"/>
        </authorList>
    </citation>
    <scope>NUCLEOTIDE SEQUENCE [LARGE SCALE GENOMIC DNA]</scope>
    <source>
        <strain evidence="14 15">130c</strain>
    </source>
</reference>
<evidence type="ECO:0000256" key="6">
    <source>
        <dbReference type="ARBA" id="ARBA00023015"/>
    </source>
</evidence>
<dbReference type="Proteomes" id="UP000039865">
    <property type="component" value="Unassembled WGS sequence"/>
</dbReference>
<evidence type="ECO:0000256" key="3">
    <source>
        <dbReference type="ARBA" id="ARBA00022737"/>
    </source>
</evidence>
<evidence type="ECO:0000256" key="5">
    <source>
        <dbReference type="ARBA" id="ARBA00022833"/>
    </source>
</evidence>
<dbReference type="PROSITE" id="PS50157">
    <property type="entry name" value="ZINC_FINGER_C2H2_2"/>
    <property type="match status" value="3"/>
</dbReference>
<comment type="subcellular location">
    <subcellularLocation>
        <location evidence="1">Nucleus</location>
    </subcellularLocation>
</comment>
<evidence type="ECO:0000313" key="15">
    <source>
        <dbReference type="Proteomes" id="UP000039865"/>
    </source>
</evidence>
<dbReference type="PANTHER" id="PTHR24384:SF189">
    <property type="entry name" value="C2H2-TYPE DOMAIN-CONTAINING PROTEIN-RELATED"/>
    <property type="match status" value="1"/>
</dbReference>
<keyword evidence="6" id="KW-0805">Transcription regulation</keyword>
<gene>
    <name evidence="14" type="primary">Contig6069.g6499</name>
    <name evidence="14" type="ORF">STYLEM_3959</name>
</gene>
<dbReference type="PANTHER" id="PTHR24384">
    <property type="entry name" value="FINGER PUTATIVE TRANSCRIPTION FACTOR FAMILY-RELATED"/>
    <property type="match status" value="1"/>
</dbReference>
<keyword evidence="15" id="KW-1185">Reference proteome</keyword>
<evidence type="ECO:0000256" key="4">
    <source>
        <dbReference type="ARBA" id="ARBA00022771"/>
    </source>
</evidence>
<keyword evidence="2" id="KW-0479">Metal-binding</keyword>
<keyword evidence="8" id="KW-0804">Transcription</keyword>
<feature type="region of interest" description="Disordered" evidence="11">
    <location>
        <begin position="840"/>
        <end position="863"/>
    </location>
</feature>
<name>A0A077ZYL2_STYLE</name>
<dbReference type="GO" id="GO:0008270">
    <property type="term" value="F:zinc ion binding"/>
    <property type="evidence" value="ECO:0007669"/>
    <property type="project" value="UniProtKB-KW"/>
</dbReference>
<dbReference type="GO" id="GO:0005634">
    <property type="term" value="C:nucleus"/>
    <property type="evidence" value="ECO:0007669"/>
    <property type="project" value="UniProtKB-SubCell"/>
</dbReference>
<dbReference type="FunFam" id="3.30.160.60:FF:000104">
    <property type="entry name" value="Transcriptional repressor protein YY1"/>
    <property type="match status" value="1"/>
</dbReference>
<dbReference type="InterPro" id="IPR018490">
    <property type="entry name" value="cNMP-bd_dom_sf"/>
</dbReference>
<evidence type="ECO:0000256" key="2">
    <source>
        <dbReference type="ARBA" id="ARBA00022723"/>
    </source>
</evidence>
<keyword evidence="7" id="KW-0238">DNA-binding</keyword>
<evidence type="ECO:0000256" key="7">
    <source>
        <dbReference type="ARBA" id="ARBA00023125"/>
    </source>
</evidence>
<dbReference type="InterPro" id="IPR036236">
    <property type="entry name" value="Znf_C2H2_sf"/>
</dbReference>
<feature type="compositionally biased region" description="Basic and acidic residues" evidence="11">
    <location>
        <begin position="538"/>
        <end position="549"/>
    </location>
</feature>
<evidence type="ECO:0000259" key="12">
    <source>
        <dbReference type="PROSITE" id="PS50042"/>
    </source>
</evidence>
<dbReference type="SUPFAM" id="SSF51206">
    <property type="entry name" value="cAMP-binding domain-like"/>
    <property type="match status" value="2"/>
</dbReference>
<dbReference type="EMBL" id="CCKQ01003836">
    <property type="protein sequence ID" value="CDW74975.1"/>
    <property type="molecule type" value="Genomic_DNA"/>
</dbReference>
<dbReference type="GO" id="GO:0000981">
    <property type="term" value="F:DNA-binding transcription factor activity, RNA polymerase II-specific"/>
    <property type="evidence" value="ECO:0007669"/>
    <property type="project" value="TreeGrafter"/>
</dbReference>
<dbReference type="InterPro" id="IPR014710">
    <property type="entry name" value="RmlC-like_jellyroll"/>
</dbReference>
<dbReference type="OrthoDB" id="6077919at2759"/>